<keyword evidence="1" id="KW-1133">Transmembrane helix</keyword>
<feature type="transmembrane region" description="Helical" evidence="1">
    <location>
        <begin position="12"/>
        <end position="29"/>
    </location>
</feature>
<keyword evidence="3" id="KW-1185">Reference proteome</keyword>
<dbReference type="AlphaFoldDB" id="A0A0U3FKJ3"/>
<organism evidence="2 3">
    <name type="scientific">Ignicoccus islandicus DSM 13165</name>
    <dbReference type="NCBI Taxonomy" id="940295"/>
    <lineage>
        <taxon>Archaea</taxon>
        <taxon>Thermoproteota</taxon>
        <taxon>Thermoprotei</taxon>
        <taxon>Desulfurococcales</taxon>
        <taxon>Desulfurococcaceae</taxon>
        <taxon>Ignicoccus</taxon>
    </lineage>
</organism>
<dbReference type="RefSeq" id="WP_157058739.1">
    <property type="nucleotide sequence ID" value="NZ_CP006867.1"/>
</dbReference>
<accession>A0A0U3FKJ3</accession>
<dbReference type="GeneID" id="30679983"/>
<evidence type="ECO:0000313" key="2">
    <source>
        <dbReference type="EMBL" id="ALU12374.1"/>
    </source>
</evidence>
<dbReference type="STRING" id="940295.EYM_02945"/>
<dbReference type="KEGG" id="iis:EYM_02945"/>
<evidence type="ECO:0000313" key="3">
    <source>
        <dbReference type="Proteomes" id="UP000060778"/>
    </source>
</evidence>
<name>A0A0U3FKJ3_9CREN</name>
<proteinExistence type="predicted"/>
<sequence>MAKGLGSLETAILISVVTLISAGILTWMINAKPSSEEKGGQLFVSAMAVGFKEVSGNLTEWFNGGGTIKVSLPNVSDKVYLYKPSFDVIGPFGDKEKAKSVILGRVLAGRGCISGVKIYDLNSSTIAIVQISTQNNECVRVRRGQIIMVYVPILLDKFANIKFFGPSHIHTLNVWMTQVR</sequence>
<dbReference type="EMBL" id="CP006867">
    <property type="protein sequence ID" value="ALU12374.1"/>
    <property type="molecule type" value="Genomic_DNA"/>
</dbReference>
<keyword evidence="1" id="KW-0812">Transmembrane</keyword>
<reference evidence="2 3" key="1">
    <citation type="submission" date="2013-11" db="EMBL/GenBank/DDBJ databases">
        <title>Comparative genomics of Ignicoccus.</title>
        <authorList>
            <person name="Podar M."/>
        </authorList>
    </citation>
    <scope>NUCLEOTIDE SEQUENCE [LARGE SCALE GENOMIC DNA]</scope>
    <source>
        <strain evidence="2 3">DSM 13165</strain>
    </source>
</reference>
<dbReference type="Proteomes" id="UP000060778">
    <property type="component" value="Chromosome"/>
</dbReference>
<evidence type="ECO:0000256" key="1">
    <source>
        <dbReference type="SAM" id="Phobius"/>
    </source>
</evidence>
<keyword evidence="1" id="KW-0472">Membrane</keyword>
<gene>
    <name evidence="2" type="ORF">EYM_02945</name>
</gene>
<protein>
    <submittedName>
        <fullName evidence="2">Uncharacterized protein</fullName>
    </submittedName>
</protein>